<keyword evidence="1 3" id="KW-0597">Phosphoprotein</keyword>
<reference evidence="6" key="1">
    <citation type="journal article" date="2019" name="Int. J. Syst. Evol. Microbiol.">
        <title>The Global Catalogue of Microorganisms (GCM) 10K type strain sequencing project: providing services to taxonomists for standard genome sequencing and annotation.</title>
        <authorList>
            <consortium name="The Broad Institute Genomics Platform"/>
            <consortium name="The Broad Institute Genome Sequencing Center for Infectious Disease"/>
            <person name="Wu L."/>
            <person name="Ma J."/>
        </authorList>
    </citation>
    <scope>NUCLEOTIDE SEQUENCE [LARGE SCALE GENOMIC DNA]</scope>
    <source>
        <strain evidence="6">CCUG 43111</strain>
    </source>
</reference>
<feature type="modified residue" description="4-aspartylphosphate" evidence="3">
    <location>
        <position position="58"/>
    </location>
</feature>
<dbReference type="InterPro" id="IPR001789">
    <property type="entry name" value="Sig_transdc_resp-reg_receiver"/>
</dbReference>
<dbReference type="InterPro" id="IPR011006">
    <property type="entry name" value="CheY-like_superfamily"/>
</dbReference>
<comment type="caution">
    <text evidence="5">The sequence shown here is derived from an EMBL/GenBank/DDBJ whole genome shotgun (WGS) entry which is preliminary data.</text>
</comment>
<evidence type="ECO:0000256" key="1">
    <source>
        <dbReference type="ARBA" id="ARBA00022553"/>
    </source>
</evidence>
<dbReference type="PROSITE" id="PS50110">
    <property type="entry name" value="RESPONSE_REGULATORY"/>
    <property type="match status" value="1"/>
</dbReference>
<dbReference type="SUPFAM" id="SSF52172">
    <property type="entry name" value="CheY-like"/>
    <property type="match status" value="1"/>
</dbReference>
<dbReference type="Gene3D" id="3.40.50.2300">
    <property type="match status" value="1"/>
</dbReference>
<dbReference type="EMBL" id="JBHSMR010000014">
    <property type="protein sequence ID" value="MFC5480902.1"/>
    <property type="molecule type" value="Genomic_DNA"/>
</dbReference>
<dbReference type="RefSeq" id="WP_379760851.1">
    <property type="nucleotide sequence ID" value="NZ_JBHSMR010000014.1"/>
</dbReference>
<dbReference type="SMART" id="SM00448">
    <property type="entry name" value="REC"/>
    <property type="match status" value="1"/>
</dbReference>
<dbReference type="PANTHER" id="PTHR45339:SF1">
    <property type="entry name" value="HYBRID SIGNAL TRANSDUCTION HISTIDINE KINASE J"/>
    <property type="match status" value="1"/>
</dbReference>
<feature type="domain" description="Response regulatory" evidence="4">
    <location>
        <begin position="9"/>
        <end position="125"/>
    </location>
</feature>
<sequence length="126" mass="13755">MTPHEPKLRVLIADDNADAADTMAALLSIYDYHVAVGYSGSDALALGDAFHPRAVILDISMPGMDGCEATRRIRQRTWGRSACIIALTAWGDDDTRMRAELAGMDFYFTKPIKADALLEVLARVLA</sequence>
<evidence type="ECO:0000256" key="2">
    <source>
        <dbReference type="ARBA" id="ARBA00023012"/>
    </source>
</evidence>
<protein>
    <submittedName>
        <fullName evidence="5">Response regulator</fullName>
    </submittedName>
</protein>
<keyword evidence="2" id="KW-0902">Two-component regulatory system</keyword>
<name>A0ABW0MTX9_9BURK</name>
<dbReference type="Pfam" id="PF00072">
    <property type="entry name" value="Response_reg"/>
    <property type="match status" value="1"/>
</dbReference>
<dbReference type="PANTHER" id="PTHR45339">
    <property type="entry name" value="HYBRID SIGNAL TRANSDUCTION HISTIDINE KINASE J"/>
    <property type="match status" value="1"/>
</dbReference>
<proteinExistence type="predicted"/>
<dbReference type="Proteomes" id="UP001596101">
    <property type="component" value="Unassembled WGS sequence"/>
</dbReference>
<evidence type="ECO:0000259" key="4">
    <source>
        <dbReference type="PROSITE" id="PS50110"/>
    </source>
</evidence>
<evidence type="ECO:0000313" key="6">
    <source>
        <dbReference type="Proteomes" id="UP001596101"/>
    </source>
</evidence>
<organism evidence="5 6">
    <name type="scientific">Massilia suwonensis</name>
    <dbReference type="NCBI Taxonomy" id="648895"/>
    <lineage>
        <taxon>Bacteria</taxon>
        <taxon>Pseudomonadati</taxon>
        <taxon>Pseudomonadota</taxon>
        <taxon>Betaproteobacteria</taxon>
        <taxon>Burkholderiales</taxon>
        <taxon>Oxalobacteraceae</taxon>
        <taxon>Telluria group</taxon>
        <taxon>Massilia</taxon>
    </lineage>
</organism>
<accession>A0ABW0MTX9</accession>
<gene>
    <name evidence="5" type="ORF">ACFPQ5_22085</name>
</gene>
<evidence type="ECO:0000313" key="5">
    <source>
        <dbReference type="EMBL" id="MFC5480902.1"/>
    </source>
</evidence>
<keyword evidence="6" id="KW-1185">Reference proteome</keyword>
<evidence type="ECO:0000256" key="3">
    <source>
        <dbReference type="PROSITE-ProRule" id="PRU00169"/>
    </source>
</evidence>